<comment type="caution">
    <text evidence="1">The sequence shown here is derived from an EMBL/GenBank/DDBJ whole genome shotgun (WGS) entry which is preliminary data.</text>
</comment>
<sequence>MQLSRIILGLALVSSLAGCLQTDGERALAGAAAGAVVADALDTNVVAGAALGGLAGATCDDMGVCY</sequence>
<gene>
    <name evidence="1" type="ORF">N5I32_12730</name>
</gene>
<dbReference type="Proteomes" id="UP001205601">
    <property type="component" value="Unassembled WGS sequence"/>
</dbReference>
<evidence type="ECO:0008006" key="3">
    <source>
        <dbReference type="Google" id="ProtNLM"/>
    </source>
</evidence>
<evidence type="ECO:0000313" key="1">
    <source>
        <dbReference type="EMBL" id="MCT8330385.1"/>
    </source>
</evidence>
<dbReference type="PROSITE" id="PS51257">
    <property type="entry name" value="PROKAR_LIPOPROTEIN"/>
    <property type="match status" value="1"/>
</dbReference>
<accession>A0ABT2NN74</accession>
<dbReference type="EMBL" id="JAOCQF010000002">
    <property type="protein sequence ID" value="MCT8330385.1"/>
    <property type="molecule type" value="Genomic_DNA"/>
</dbReference>
<organism evidence="1 2">
    <name type="scientific">Albidovulum sediminis</name>
    <dbReference type="NCBI Taxonomy" id="3066345"/>
    <lineage>
        <taxon>Bacteria</taxon>
        <taxon>Pseudomonadati</taxon>
        <taxon>Pseudomonadota</taxon>
        <taxon>Alphaproteobacteria</taxon>
        <taxon>Rhodobacterales</taxon>
        <taxon>Paracoccaceae</taxon>
        <taxon>Albidovulum</taxon>
    </lineage>
</organism>
<proteinExistence type="predicted"/>
<reference evidence="2" key="1">
    <citation type="submission" date="2023-07" db="EMBL/GenBank/DDBJ databases">
        <title>Defluviimonas sediminis sp. nov., isolated from mangrove sediment.</title>
        <authorList>
            <person name="Liu L."/>
            <person name="Li J."/>
            <person name="Huang Y."/>
            <person name="Pan J."/>
            <person name="Li M."/>
        </authorList>
    </citation>
    <scope>NUCLEOTIDE SEQUENCE [LARGE SCALE GENOMIC DNA]</scope>
    <source>
        <strain evidence="2">FT324</strain>
    </source>
</reference>
<keyword evidence="2" id="KW-1185">Reference proteome</keyword>
<name>A0ABT2NN74_9RHOB</name>
<protein>
    <recommendedName>
        <fullName evidence="3">Glycine zipper domain-containing protein</fullName>
    </recommendedName>
</protein>
<evidence type="ECO:0000313" key="2">
    <source>
        <dbReference type="Proteomes" id="UP001205601"/>
    </source>
</evidence>
<dbReference type="RefSeq" id="WP_261496252.1">
    <property type="nucleotide sequence ID" value="NZ_JAOCQF010000002.1"/>
</dbReference>